<gene>
    <name evidence="1" type="ORF">RAG0_06326</name>
</gene>
<reference evidence="2" key="1">
    <citation type="submission" date="2016-03" db="EMBL/GenBank/DDBJ databases">
        <authorList>
            <person name="Guldener U."/>
        </authorList>
    </citation>
    <scope>NUCLEOTIDE SEQUENCE [LARGE SCALE GENOMIC DNA]</scope>
    <source>
        <strain evidence="2">04CH-RAC-A.6.1</strain>
    </source>
</reference>
<name>A0A1E1KGP0_9HELO</name>
<keyword evidence="2" id="KW-1185">Reference proteome</keyword>
<accession>A0A1E1KGP0</accession>
<sequence length="250" mass="27657">MASSSASTMLQPVPLGGYGRNTGLYGGLEGLEYASCVPPDVQKNSRIIAVCGIPQERASPQTDGWFFSDFFLFWQMFNAHPDLPHQKWFSCCSPKRLAQEHKKYVHGSATGNAKDRRIVMNEAMAPDDEVAAGFRIVEPKELLSRFLSTLKEEINTAAKTGQAVVVLVFGHGEEDTSSVYIGCAEKGHWLLNQAMLVSVLREDVPTTLIFTSCYSGGWLMKPNANENFLVKPLFNHNFFTAADKELESLS</sequence>
<evidence type="ECO:0000313" key="2">
    <source>
        <dbReference type="Proteomes" id="UP000178912"/>
    </source>
</evidence>
<proteinExistence type="predicted"/>
<dbReference type="Proteomes" id="UP000178912">
    <property type="component" value="Unassembled WGS sequence"/>
</dbReference>
<organism evidence="1 2">
    <name type="scientific">Rhynchosporium agropyri</name>
    <dbReference type="NCBI Taxonomy" id="914238"/>
    <lineage>
        <taxon>Eukaryota</taxon>
        <taxon>Fungi</taxon>
        <taxon>Dikarya</taxon>
        <taxon>Ascomycota</taxon>
        <taxon>Pezizomycotina</taxon>
        <taxon>Leotiomycetes</taxon>
        <taxon>Helotiales</taxon>
        <taxon>Ploettnerulaceae</taxon>
        <taxon>Rhynchosporium</taxon>
    </lineage>
</organism>
<dbReference type="EMBL" id="FJUX01000030">
    <property type="protein sequence ID" value="CZS97179.1"/>
    <property type="molecule type" value="Genomic_DNA"/>
</dbReference>
<evidence type="ECO:0000313" key="1">
    <source>
        <dbReference type="EMBL" id="CZS97179.1"/>
    </source>
</evidence>
<dbReference type="OrthoDB" id="3000060at2759"/>
<dbReference type="AlphaFoldDB" id="A0A1E1KGP0"/>
<protein>
    <submittedName>
        <fullName evidence="1">Uncharacterized protein</fullName>
    </submittedName>
</protein>